<dbReference type="InterPro" id="IPR008840">
    <property type="entry name" value="Sipho_Gp157"/>
</dbReference>
<dbReference type="Proteomes" id="UP000035350">
    <property type="component" value="Unassembled WGS sequence"/>
</dbReference>
<name>A0A0G8CI85_9BACI</name>
<accession>A0A0G8CI85</accession>
<protein>
    <submittedName>
        <fullName evidence="1">Uncharacterized protein</fullName>
    </submittedName>
</protein>
<proteinExistence type="predicted"/>
<dbReference type="Pfam" id="PF05565">
    <property type="entry name" value="Sipho_Gp157"/>
    <property type="match status" value="1"/>
</dbReference>
<organism evidence="1 2">
    <name type="scientific">Bacillus wiedmannii</name>
    <dbReference type="NCBI Taxonomy" id="1890302"/>
    <lineage>
        <taxon>Bacteria</taxon>
        <taxon>Bacillati</taxon>
        <taxon>Bacillota</taxon>
        <taxon>Bacilli</taxon>
        <taxon>Bacillales</taxon>
        <taxon>Bacillaceae</taxon>
        <taxon>Bacillus</taxon>
        <taxon>Bacillus cereus group</taxon>
    </lineage>
</organism>
<comment type="caution">
    <text evidence="1">The sequence shown here is derived from an EMBL/GenBank/DDBJ whole genome shotgun (WGS) entry which is preliminary data.</text>
</comment>
<dbReference type="EMBL" id="LCYN01000004">
    <property type="protein sequence ID" value="KKZ98736.1"/>
    <property type="molecule type" value="Genomic_DNA"/>
</dbReference>
<evidence type="ECO:0000313" key="2">
    <source>
        <dbReference type="Proteomes" id="UP000035350"/>
    </source>
</evidence>
<reference evidence="1 2" key="1">
    <citation type="journal article" date="2015" name="Genome Announc.">
        <title>Next-Generation Whole-Genome Sequencing of Eight Strains of Bacillus cereus, Isolated from Food.</title>
        <authorList>
            <person name="Krawczyk A.O."/>
            <person name="de Jong A."/>
            <person name="Eijlander R.T."/>
            <person name="Berendsen E.M."/>
            <person name="Holsappel S."/>
            <person name="Wells-Bennik M.H."/>
            <person name="Kuipers O.P."/>
        </authorList>
    </citation>
    <scope>NUCLEOTIDE SEQUENCE [LARGE SCALE GENOMIC DNA]</scope>
    <source>
        <strain evidence="1 2">B4147</strain>
    </source>
</reference>
<dbReference type="RefSeq" id="WP_046957632.1">
    <property type="nucleotide sequence ID" value="NZ_LCYN01000004.1"/>
</dbReference>
<dbReference type="PATRIC" id="fig|1396.433.peg.2198"/>
<dbReference type="AlphaFoldDB" id="A0A0G8CI85"/>
<evidence type="ECO:0000313" key="1">
    <source>
        <dbReference type="EMBL" id="KKZ98736.1"/>
    </source>
</evidence>
<reference evidence="2" key="2">
    <citation type="submission" date="2015-04" db="EMBL/GenBank/DDBJ databases">
        <title>Draft Genome Sequences of Eight Spore-Forming Food Isolates of Bacillus cereus Genome sequencing.</title>
        <authorList>
            <person name="Krawcyk A.O."/>
            <person name="de Jong A."/>
            <person name="Eijlander R.T."/>
            <person name="Berendsen E.M."/>
            <person name="Holsappel S."/>
            <person name="Wells-Bennik M."/>
            <person name="Kuipers O.P."/>
        </authorList>
    </citation>
    <scope>NUCLEOTIDE SEQUENCE [LARGE SCALE GENOMIC DNA]</scope>
    <source>
        <strain evidence="2">B4147</strain>
    </source>
</reference>
<sequence length="160" mass="18057">MKLYELTSNFNQLQQMIEDGADSEVINDTLQSISEAIEDKVQGAALLIRNIEAQVEVIKGEENRLAERRKSFENSCKNIKDYLYHQMVAVDKRRIKGALITVGIQKNPASLDIAEDAVIPTEYMIPQNPKVDKKALLLAIKNGMKWDGISLKQGESVRIR</sequence>
<gene>
    <name evidence="1" type="ORF">B4147_3319</name>
</gene>